<gene>
    <name evidence="7" type="ORF">MOP44_03200</name>
</gene>
<dbReference type="InterPro" id="IPR014284">
    <property type="entry name" value="RNA_pol_sigma-70_dom"/>
</dbReference>
<dbReference type="SUPFAM" id="SSF88659">
    <property type="entry name" value="Sigma3 and sigma4 domains of RNA polymerase sigma factors"/>
    <property type="match status" value="1"/>
</dbReference>
<feature type="domain" description="RNA polymerase sigma-70 region 2" evidence="5">
    <location>
        <begin position="35"/>
        <end position="102"/>
    </location>
</feature>
<dbReference type="InterPro" id="IPR013249">
    <property type="entry name" value="RNA_pol_sigma70_r4_t2"/>
</dbReference>
<dbReference type="InterPro" id="IPR013325">
    <property type="entry name" value="RNA_pol_sigma_r2"/>
</dbReference>
<dbReference type="CDD" id="cd06171">
    <property type="entry name" value="Sigma70_r4"/>
    <property type="match status" value="1"/>
</dbReference>
<feature type="domain" description="RNA polymerase sigma factor 70 region 4 type 2" evidence="6">
    <location>
        <begin position="139"/>
        <end position="186"/>
    </location>
</feature>
<dbReference type="EMBL" id="CP093313">
    <property type="protein sequence ID" value="UWZ84954.1"/>
    <property type="molecule type" value="Genomic_DNA"/>
</dbReference>
<dbReference type="GO" id="GO:0003677">
    <property type="term" value="F:DNA binding"/>
    <property type="evidence" value="ECO:0007669"/>
    <property type="project" value="InterPro"/>
</dbReference>
<evidence type="ECO:0000256" key="4">
    <source>
        <dbReference type="ARBA" id="ARBA00023163"/>
    </source>
</evidence>
<dbReference type="Pfam" id="PF08281">
    <property type="entry name" value="Sigma70_r4_2"/>
    <property type="match status" value="1"/>
</dbReference>
<keyword evidence="8" id="KW-1185">Reference proteome</keyword>
<evidence type="ECO:0000313" key="7">
    <source>
        <dbReference type="EMBL" id="UWZ84954.1"/>
    </source>
</evidence>
<dbReference type="Pfam" id="PF04542">
    <property type="entry name" value="Sigma70_r2"/>
    <property type="match status" value="1"/>
</dbReference>
<dbReference type="InterPro" id="IPR013324">
    <property type="entry name" value="RNA_pol_sigma_r3/r4-like"/>
</dbReference>
<dbReference type="RefSeq" id="WP_260794460.1">
    <property type="nucleotide sequence ID" value="NZ_CP093313.1"/>
</dbReference>
<dbReference type="Gene3D" id="1.10.1740.10">
    <property type="match status" value="1"/>
</dbReference>
<dbReference type="SUPFAM" id="SSF88946">
    <property type="entry name" value="Sigma2 domain of RNA polymerase sigma factors"/>
    <property type="match status" value="1"/>
</dbReference>
<dbReference type="AlphaFoldDB" id="A0A9J7BT78"/>
<name>A0A9J7BT78_9BACT</name>
<keyword evidence="3" id="KW-0731">Sigma factor</keyword>
<dbReference type="Proteomes" id="UP001059380">
    <property type="component" value="Chromosome"/>
</dbReference>
<dbReference type="InterPro" id="IPR007627">
    <property type="entry name" value="RNA_pol_sigma70_r2"/>
</dbReference>
<evidence type="ECO:0000259" key="5">
    <source>
        <dbReference type="Pfam" id="PF04542"/>
    </source>
</evidence>
<dbReference type="GO" id="GO:0006352">
    <property type="term" value="P:DNA-templated transcription initiation"/>
    <property type="evidence" value="ECO:0007669"/>
    <property type="project" value="InterPro"/>
</dbReference>
<evidence type="ECO:0000256" key="1">
    <source>
        <dbReference type="ARBA" id="ARBA00010641"/>
    </source>
</evidence>
<dbReference type="PANTHER" id="PTHR43133">
    <property type="entry name" value="RNA POLYMERASE ECF-TYPE SIGMA FACTO"/>
    <property type="match status" value="1"/>
</dbReference>
<evidence type="ECO:0000256" key="2">
    <source>
        <dbReference type="ARBA" id="ARBA00023015"/>
    </source>
</evidence>
<dbReference type="KEGG" id="orp:MOP44_03200"/>
<dbReference type="InterPro" id="IPR036388">
    <property type="entry name" value="WH-like_DNA-bd_sf"/>
</dbReference>
<dbReference type="InterPro" id="IPR039425">
    <property type="entry name" value="RNA_pol_sigma-70-like"/>
</dbReference>
<protein>
    <submittedName>
        <fullName evidence="7">RNA polymerase sigma factor</fullName>
    </submittedName>
</protein>
<keyword evidence="2" id="KW-0805">Transcription regulation</keyword>
<organism evidence="7 8">
    <name type="scientific">Occallatibacter riparius</name>
    <dbReference type="NCBI Taxonomy" id="1002689"/>
    <lineage>
        <taxon>Bacteria</taxon>
        <taxon>Pseudomonadati</taxon>
        <taxon>Acidobacteriota</taxon>
        <taxon>Terriglobia</taxon>
        <taxon>Terriglobales</taxon>
        <taxon>Acidobacteriaceae</taxon>
        <taxon>Occallatibacter</taxon>
    </lineage>
</organism>
<evidence type="ECO:0000313" key="8">
    <source>
        <dbReference type="Proteomes" id="UP001059380"/>
    </source>
</evidence>
<dbReference type="GO" id="GO:0016987">
    <property type="term" value="F:sigma factor activity"/>
    <property type="evidence" value="ECO:0007669"/>
    <property type="project" value="UniProtKB-KW"/>
</dbReference>
<evidence type="ECO:0000256" key="3">
    <source>
        <dbReference type="ARBA" id="ARBA00023082"/>
    </source>
</evidence>
<dbReference type="NCBIfam" id="NF008888">
    <property type="entry name" value="PRK11922.1"/>
    <property type="match status" value="1"/>
</dbReference>
<proteinExistence type="inferred from homology"/>
<sequence length="231" mass="25965">MSSLGMLERARMEGWADEEIVRRVLDGDLALFELLMRRNNQRVYRATRSILRDDAECEDVMQEAYVRAYEHLNQFEGRAQFSTWLTRIAVNEALRRLAARGRMDPLDMPYDGENDAIPEPVSNAFTPEMNASSAEAASLLEQAILSLPQTYRTVIVLRDVEEMSTAETAEALSITESNVKVRLHRAHELLREELYARAGASAAQAFGFHAVRCDRVVASVMARLGATRSAS</sequence>
<evidence type="ECO:0000259" key="6">
    <source>
        <dbReference type="Pfam" id="PF08281"/>
    </source>
</evidence>
<keyword evidence="4" id="KW-0804">Transcription</keyword>
<reference evidence="7" key="1">
    <citation type="submission" date="2021-04" db="EMBL/GenBank/DDBJ databases">
        <title>Phylogenetic analysis of Acidobacteriaceae.</title>
        <authorList>
            <person name="Qiu L."/>
            <person name="Zhang Q."/>
        </authorList>
    </citation>
    <scope>NUCLEOTIDE SEQUENCE</scope>
    <source>
        <strain evidence="7">DSM 25168</strain>
    </source>
</reference>
<comment type="similarity">
    <text evidence="1">Belongs to the sigma-70 factor family. ECF subfamily.</text>
</comment>
<dbReference type="PANTHER" id="PTHR43133:SF51">
    <property type="entry name" value="RNA POLYMERASE SIGMA FACTOR"/>
    <property type="match status" value="1"/>
</dbReference>
<dbReference type="Gene3D" id="1.10.10.10">
    <property type="entry name" value="Winged helix-like DNA-binding domain superfamily/Winged helix DNA-binding domain"/>
    <property type="match status" value="1"/>
</dbReference>
<accession>A0A9J7BT78</accession>
<dbReference type="NCBIfam" id="TIGR02937">
    <property type="entry name" value="sigma70-ECF"/>
    <property type="match status" value="1"/>
</dbReference>